<keyword evidence="4" id="KW-0574">Periplasm</keyword>
<sequence>MPKLLSQIASRPVPACVFVIAASVLTAGSLPVSPARAQQAVAAAPLPDRKPPKPEGETPQAPSLSDIPAKELFSSVTTGAPMAPKPIGFYTAGCLAGGKALPITGPAWQAMRLSRNRNWGHPMLIDFLEELGKEAKANDGWSGLLVGDISQPRGGPMVTGHTSHQVGLDADIWLTPMPDRVLTEKEREDISAVSMLKDPFTVDPDVWTPAHVKLIKRASEDPQVARIFVHPAIKKRLCEDAGSDRGWLTKVRPWWNHYYHFHVRLNCPPGLSGCRNQAPAGGGDGCGAEITNWMVKLRQSEIWKAQEQAKPGKAPPEKPPLKMADLPSQCEEVLKAGRAELLPEPGEPSPMLRAIASKEAGPPLPTPDADMLNILRNGGDPTKDPVPLPDRKPQ</sequence>
<name>A0A1E2S0H8_9HYPH</name>
<feature type="compositionally biased region" description="Basic and acidic residues" evidence="8">
    <location>
        <begin position="47"/>
        <end position="56"/>
    </location>
</feature>
<evidence type="ECO:0000313" key="11">
    <source>
        <dbReference type="Proteomes" id="UP000095087"/>
    </source>
</evidence>
<keyword evidence="11" id="KW-1185">Reference proteome</keyword>
<dbReference type="GO" id="GO:0046872">
    <property type="term" value="F:metal ion binding"/>
    <property type="evidence" value="ECO:0007669"/>
    <property type="project" value="UniProtKB-KW"/>
</dbReference>
<comment type="caution">
    <text evidence="10">The sequence shown here is derived from an EMBL/GenBank/DDBJ whole genome shotgun (WGS) entry which is preliminary data.</text>
</comment>
<keyword evidence="5 10" id="KW-0378">Hydrolase</keyword>
<dbReference type="Gene3D" id="3.30.1380.10">
    <property type="match status" value="1"/>
</dbReference>
<dbReference type="GO" id="GO:0008237">
    <property type="term" value="F:metallopeptidase activity"/>
    <property type="evidence" value="ECO:0007669"/>
    <property type="project" value="UniProtKB-KW"/>
</dbReference>
<feature type="signal peptide" evidence="9">
    <location>
        <begin position="1"/>
        <end position="37"/>
    </location>
</feature>
<protein>
    <submittedName>
        <fullName evidence="10">Penicillin-insensitive murein endopeptidase</fullName>
        <ecNumber evidence="10">3.4.24.-</ecNumber>
    </submittedName>
</protein>
<evidence type="ECO:0000256" key="1">
    <source>
        <dbReference type="ARBA" id="ARBA00022670"/>
    </source>
</evidence>
<keyword evidence="2" id="KW-0479">Metal-binding</keyword>
<evidence type="ECO:0000256" key="5">
    <source>
        <dbReference type="ARBA" id="ARBA00022801"/>
    </source>
</evidence>
<evidence type="ECO:0000256" key="6">
    <source>
        <dbReference type="ARBA" id="ARBA00022833"/>
    </source>
</evidence>
<organism evidence="10 11">
    <name type="scientific">Methyloligella halotolerans</name>
    <dbReference type="NCBI Taxonomy" id="1177755"/>
    <lineage>
        <taxon>Bacteria</taxon>
        <taxon>Pseudomonadati</taxon>
        <taxon>Pseudomonadota</taxon>
        <taxon>Alphaproteobacteria</taxon>
        <taxon>Hyphomicrobiales</taxon>
        <taxon>Hyphomicrobiaceae</taxon>
        <taxon>Methyloligella</taxon>
    </lineage>
</organism>
<evidence type="ECO:0000256" key="8">
    <source>
        <dbReference type="SAM" id="MobiDB-lite"/>
    </source>
</evidence>
<dbReference type="GO" id="GO:0030288">
    <property type="term" value="C:outer membrane-bounded periplasmic space"/>
    <property type="evidence" value="ECO:0007669"/>
    <property type="project" value="InterPro"/>
</dbReference>
<evidence type="ECO:0000256" key="4">
    <source>
        <dbReference type="ARBA" id="ARBA00022764"/>
    </source>
</evidence>
<evidence type="ECO:0000313" key="10">
    <source>
        <dbReference type="EMBL" id="ODA67838.1"/>
    </source>
</evidence>
<dbReference type="EC" id="3.4.24.-" evidence="10"/>
<gene>
    <name evidence="10" type="ORF">A7A08_01004</name>
</gene>
<feature type="region of interest" description="Disordered" evidence="8">
    <location>
        <begin position="340"/>
        <end position="394"/>
    </location>
</feature>
<dbReference type="RefSeq" id="WP_342586622.1">
    <property type="nucleotide sequence ID" value="NZ_MASI01000002.1"/>
</dbReference>
<feature type="chain" id="PRO_5009116699" evidence="9">
    <location>
        <begin position="38"/>
        <end position="394"/>
    </location>
</feature>
<dbReference type="InterPro" id="IPR005073">
    <property type="entry name" value="Peptidase_M74"/>
</dbReference>
<feature type="region of interest" description="Disordered" evidence="8">
    <location>
        <begin position="41"/>
        <end position="68"/>
    </location>
</feature>
<evidence type="ECO:0000256" key="7">
    <source>
        <dbReference type="ARBA" id="ARBA00023049"/>
    </source>
</evidence>
<dbReference type="STRING" id="1177755.A7A08_01004"/>
<proteinExistence type="predicted"/>
<keyword evidence="6" id="KW-0862">Zinc</keyword>
<keyword evidence="1" id="KW-0645">Protease</keyword>
<evidence type="ECO:0000256" key="3">
    <source>
        <dbReference type="ARBA" id="ARBA00022729"/>
    </source>
</evidence>
<dbReference type="SUPFAM" id="SSF55166">
    <property type="entry name" value="Hedgehog/DD-peptidase"/>
    <property type="match status" value="1"/>
</dbReference>
<dbReference type="GO" id="GO:0004252">
    <property type="term" value="F:serine-type endopeptidase activity"/>
    <property type="evidence" value="ECO:0007669"/>
    <property type="project" value="InterPro"/>
</dbReference>
<evidence type="ECO:0000256" key="2">
    <source>
        <dbReference type="ARBA" id="ARBA00022723"/>
    </source>
</evidence>
<dbReference type="Proteomes" id="UP000095087">
    <property type="component" value="Unassembled WGS sequence"/>
</dbReference>
<evidence type="ECO:0000256" key="9">
    <source>
        <dbReference type="SAM" id="SignalP"/>
    </source>
</evidence>
<dbReference type="Pfam" id="PF03411">
    <property type="entry name" value="Peptidase_M74"/>
    <property type="match status" value="1"/>
</dbReference>
<dbReference type="NCBIfam" id="NF006947">
    <property type="entry name" value="PRK09429.1"/>
    <property type="match status" value="1"/>
</dbReference>
<keyword evidence="7" id="KW-0482">Metalloprotease</keyword>
<accession>A0A1E2S0H8</accession>
<dbReference type="GO" id="GO:0006508">
    <property type="term" value="P:proteolysis"/>
    <property type="evidence" value="ECO:0007669"/>
    <property type="project" value="UniProtKB-KW"/>
</dbReference>
<reference evidence="10 11" key="1">
    <citation type="submission" date="2016-07" db="EMBL/GenBank/DDBJ databases">
        <title>Draft genome sequence of Methyloligella halotolerans C2T (VKM B-2706T=CCUG 61687T=DSM 25045T), a halotolerant polyhydroxybutyrate accumulating methylotroph.</title>
        <authorList>
            <person name="Vasilenko O.V."/>
            <person name="Doronina N.V."/>
            <person name="Poroshina M.N."/>
            <person name="Tarlachkov S.V."/>
            <person name="Trotsenko Y.A."/>
        </authorList>
    </citation>
    <scope>NUCLEOTIDE SEQUENCE [LARGE SCALE GENOMIC DNA]</scope>
    <source>
        <strain evidence="10 11">VKM B-2706</strain>
    </source>
</reference>
<keyword evidence="3 9" id="KW-0732">Signal</keyword>
<dbReference type="InterPro" id="IPR009045">
    <property type="entry name" value="Zn_M74/Hedgehog-like"/>
</dbReference>
<dbReference type="AlphaFoldDB" id="A0A1E2S0H8"/>
<dbReference type="EMBL" id="MASI01000002">
    <property type="protein sequence ID" value="ODA67838.1"/>
    <property type="molecule type" value="Genomic_DNA"/>
</dbReference>
<dbReference type="PATRIC" id="fig|1177755.3.peg.1008"/>